<protein>
    <submittedName>
        <fullName evidence="2">DUF481 domain-containing protein</fullName>
    </submittedName>
</protein>
<accession>A0ABT4YQ53</accession>
<dbReference type="Pfam" id="PF04338">
    <property type="entry name" value="DUF481"/>
    <property type="match status" value="1"/>
</dbReference>
<reference evidence="2 3" key="1">
    <citation type="submission" date="2023-01" db="EMBL/GenBank/DDBJ databases">
        <title>Vibrio sp. KJ40-1 sp.nov, isolated from marine algae.</title>
        <authorList>
            <person name="Butt M."/>
            <person name="Kim J.M.J."/>
            <person name="Jeon C.O.C."/>
        </authorList>
    </citation>
    <scope>NUCLEOTIDE SEQUENCE [LARGE SCALE GENOMIC DNA]</scope>
    <source>
        <strain evidence="2 3">KJ40-1</strain>
    </source>
</reference>
<organism evidence="2 3">
    <name type="scientific">Vibrio algarum</name>
    <dbReference type="NCBI Taxonomy" id="3020714"/>
    <lineage>
        <taxon>Bacteria</taxon>
        <taxon>Pseudomonadati</taxon>
        <taxon>Pseudomonadota</taxon>
        <taxon>Gammaproteobacteria</taxon>
        <taxon>Vibrionales</taxon>
        <taxon>Vibrionaceae</taxon>
        <taxon>Vibrio</taxon>
    </lineage>
</organism>
<name>A0ABT4YQ53_9VIBR</name>
<dbReference type="InterPro" id="IPR007433">
    <property type="entry name" value="DUF481"/>
</dbReference>
<keyword evidence="3" id="KW-1185">Reference proteome</keyword>
<proteinExistence type="predicted"/>
<evidence type="ECO:0000256" key="1">
    <source>
        <dbReference type="SAM" id="SignalP"/>
    </source>
</evidence>
<dbReference type="RefSeq" id="WP_272134186.1">
    <property type="nucleotide sequence ID" value="NZ_JAQLOI010000001.1"/>
</dbReference>
<gene>
    <name evidence="2" type="ORF">PGX00_07580</name>
</gene>
<evidence type="ECO:0000313" key="2">
    <source>
        <dbReference type="EMBL" id="MDB1123527.1"/>
    </source>
</evidence>
<evidence type="ECO:0000313" key="3">
    <source>
        <dbReference type="Proteomes" id="UP001210678"/>
    </source>
</evidence>
<feature type="chain" id="PRO_5047333921" evidence="1">
    <location>
        <begin position="24"/>
        <end position="371"/>
    </location>
</feature>
<dbReference type="Proteomes" id="UP001210678">
    <property type="component" value="Unassembled WGS sequence"/>
</dbReference>
<dbReference type="EMBL" id="JAQLOI010000001">
    <property type="protein sequence ID" value="MDB1123527.1"/>
    <property type="molecule type" value="Genomic_DNA"/>
</dbReference>
<feature type="signal peptide" evidence="1">
    <location>
        <begin position="1"/>
        <end position="23"/>
    </location>
</feature>
<comment type="caution">
    <text evidence="2">The sequence shown here is derived from an EMBL/GenBank/DDBJ whole genome shotgun (WGS) entry which is preliminary data.</text>
</comment>
<sequence>MHKKIKVLLMLVVVAMFPQVAISSDEREPSPWKADIPTVPIKFDWVLLKKGELFAGDLIAMYQEEIEFDSDEVGLVDIDMKDIKELRTKQQMRVRFKDGIIRDGQLWLTESSLTFIDIPDKAYPREMILSISPSEKSEQSLWDGEIGAGFKFKTGNTESLDYSFSAKARYLSAHGRFLFSYRGVVSESAKTDSGSRVKTEDNHRLSGSYDIYYSEKTYFRLPTYELYIDEFKNIDNQTTLGASVGYEVFDMPDVELDVYSGLSVLRTTYSSVEVGEEKNNFSPVFAFGMDYVLDITKDLEYFLTYDGKVVNRESGRFIQHLETGIEIELIDDIDLEIAAIVDNTANPIANEDGVKPESTDVLMVIEIEYNF</sequence>
<keyword evidence="1" id="KW-0732">Signal</keyword>